<protein>
    <submittedName>
        <fullName evidence="4">Uncharacterized protein</fullName>
    </submittedName>
</protein>
<keyword evidence="1" id="KW-0677">Repeat</keyword>
<sequence length="977" mass="112692">MSKQRKTNLIGSENRTRVFLYLQPKAIKYPSADNILVNVVIEHPLRPITRLSDKRKPENVINVNTFDEEKPTFSIILEQDSYADIEACVDSPLTVTLYEQPIRDDVSEISRESRSSQKLQGKAKAQGYLDLFPYFTKKRIMLNVNVFLYPLDPSDDKITCQMVWDIYSLMPLLKRVNLSNILFITFTSIYNIDGTFLNDYQKLSSALSLRINSSNVEERNEKIFICKYTGFSKEIIIEQTKFCKWENMKDPERNNGNSLAICSQTNFSIHKIFSNVFCSEYFNFNFWSIDINNDYALVCNSLHRFTLTEQMHISLEQYLADGPSEIIVDVFDESKPDNILLQGVIDLSIFMYPNVTACSFAVDLKPPSLLRRSSVPSSPFSPGRKQSSPVSSGRRRSSASPKRKQSEKDLAKPIFAVIKICAQAPITDPPMGAFAFLDNNSINVNMTRDVYRSCGSLKNGDPNIPLKEMQCVESYRQFDDNILYLKKNISEGKFTVADEKQKFCETRDMCNRILPLIACDFNVRYPTNTNAEFTDLMTTVYRELVDRSYQLINLNCENSVINSPIAPSSVQNILVDQISLAKYMRAIGNWDMYQCLLRRLKDQFSASPMLRFYMFIYNLELEEYNLARDYIQTPLNEQDPEGQTFMDKKNPEIENKCENDLLIALNNLCEIEQPKLAVGWMLLYCIYKRHNYQPGISYSRWQYENLIREGLFMEIEYLPRSLWEVFNDFKPFVNTVKGENLWKGIDLLLRLGLYNFAQLVYFEIIDDLTAVERYILNANFKMIAKDLEYFPIVNKFPVDKLPNSAELNAFVNLANGNIEYVRNPSHSSWIQYYASILSIEGLEDTFHFQLGTLRYAFKMLAEKEFEMAIRALDYASDSHGHGLVKSVIKAKALYYLGRLKEAELCLAGGTNYNLFLPNVWAGLALINLRLGENYKALECWKYARSDPTILIDEEILDELSKVDSDNIKLYVDVPASN</sequence>
<reference evidence="5" key="1">
    <citation type="submission" date="2014-03" db="EMBL/GenBank/DDBJ databases">
        <authorList>
            <person name="Aksoy S."/>
            <person name="Warren W."/>
            <person name="Wilson R.K."/>
        </authorList>
    </citation>
    <scope>NUCLEOTIDE SEQUENCE [LARGE SCALE GENOMIC DNA]</scope>
    <source>
        <strain evidence="5">IAEA</strain>
    </source>
</reference>
<feature type="region of interest" description="Disordered" evidence="3">
    <location>
        <begin position="372"/>
        <end position="408"/>
    </location>
</feature>
<accession>A0A1A9ZEV5</accession>
<feature type="compositionally biased region" description="Basic residues" evidence="3">
    <location>
        <begin position="393"/>
        <end position="403"/>
    </location>
</feature>
<dbReference type="PANTHER" id="PTHR44314:SF1">
    <property type="entry name" value="CILIA- AND FLAGELLA-ASSOCIATED PROTEIN 70"/>
    <property type="match status" value="1"/>
</dbReference>
<evidence type="ECO:0000256" key="2">
    <source>
        <dbReference type="ARBA" id="ARBA00022803"/>
    </source>
</evidence>
<dbReference type="Proteomes" id="UP000092445">
    <property type="component" value="Unassembled WGS sequence"/>
</dbReference>
<dbReference type="AlphaFoldDB" id="A0A1A9ZEV5"/>
<dbReference type="GO" id="GO:0031514">
    <property type="term" value="C:motile cilium"/>
    <property type="evidence" value="ECO:0007669"/>
    <property type="project" value="TreeGrafter"/>
</dbReference>
<dbReference type="GO" id="GO:0003341">
    <property type="term" value="P:cilium movement"/>
    <property type="evidence" value="ECO:0007669"/>
    <property type="project" value="TreeGrafter"/>
</dbReference>
<dbReference type="SUPFAM" id="SSF48452">
    <property type="entry name" value="TPR-like"/>
    <property type="match status" value="1"/>
</dbReference>
<reference evidence="4" key="2">
    <citation type="submission" date="2020-05" db="UniProtKB">
        <authorList>
            <consortium name="EnsemblMetazoa"/>
        </authorList>
    </citation>
    <scope>IDENTIFICATION</scope>
    <source>
        <strain evidence="4">IAEA</strain>
    </source>
</reference>
<evidence type="ECO:0000313" key="4">
    <source>
        <dbReference type="EnsemblMetazoa" id="GPAI012502-PA"/>
    </source>
</evidence>
<dbReference type="PANTHER" id="PTHR44314">
    <property type="entry name" value="CILIA- AND FLAGELLA-ASSOCIATED PROTEIN 70"/>
    <property type="match status" value="1"/>
</dbReference>
<dbReference type="GO" id="GO:0060271">
    <property type="term" value="P:cilium assembly"/>
    <property type="evidence" value="ECO:0007669"/>
    <property type="project" value="TreeGrafter"/>
</dbReference>
<evidence type="ECO:0000256" key="1">
    <source>
        <dbReference type="ARBA" id="ARBA00022737"/>
    </source>
</evidence>
<keyword evidence="5" id="KW-1185">Reference proteome</keyword>
<dbReference type="STRING" id="7398.A0A1A9ZEV5"/>
<dbReference type="InterPro" id="IPR052628">
    <property type="entry name" value="CFAP70"/>
</dbReference>
<name>A0A1A9ZEV5_GLOPL</name>
<organism evidence="4 5">
    <name type="scientific">Glossina pallidipes</name>
    <name type="common">Tsetse fly</name>
    <dbReference type="NCBI Taxonomy" id="7398"/>
    <lineage>
        <taxon>Eukaryota</taxon>
        <taxon>Metazoa</taxon>
        <taxon>Ecdysozoa</taxon>
        <taxon>Arthropoda</taxon>
        <taxon>Hexapoda</taxon>
        <taxon>Insecta</taxon>
        <taxon>Pterygota</taxon>
        <taxon>Neoptera</taxon>
        <taxon>Endopterygota</taxon>
        <taxon>Diptera</taxon>
        <taxon>Brachycera</taxon>
        <taxon>Muscomorpha</taxon>
        <taxon>Hippoboscoidea</taxon>
        <taxon>Glossinidae</taxon>
        <taxon>Glossina</taxon>
    </lineage>
</organism>
<evidence type="ECO:0000256" key="3">
    <source>
        <dbReference type="SAM" id="MobiDB-lite"/>
    </source>
</evidence>
<evidence type="ECO:0000313" key="5">
    <source>
        <dbReference type="Proteomes" id="UP000092445"/>
    </source>
</evidence>
<keyword evidence="2" id="KW-0802">TPR repeat</keyword>
<proteinExistence type="predicted"/>
<dbReference type="VEuPathDB" id="VectorBase:GPAI012502"/>
<dbReference type="EnsemblMetazoa" id="GPAI012502-RA">
    <property type="protein sequence ID" value="GPAI012502-PA"/>
    <property type="gene ID" value="GPAI012502"/>
</dbReference>
<dbReference type="GO" id="GO:0070062">
    <property type="term" value="C:extracellular exosome"/>
    <property type="evidence" value="ECO:0007669"/>
    <property type="project" value="TreeGrafter"/>
</dbReference>
<feature type="compositionally biased region" description="Low complexity" evidence="3">
    <location>
        <begin position="372"/>
        <end position="392"/>
    </location>
</feature>
<dbReference type="InterPro" id="IPR011990">
    <property type="entry name" value="TPR-like_helical_dom_sf"/>
</dbReference>